<accession>A0A6G4VB54</accession>
<keyword evidence="3" id="KW-1185">Reference proteome</keyword>
<protein>
    <submittedName>
        <fullName evidence="2">Uncharacterized protein</fullName>
    </submittedName>
</protein>
<evidence type="ECO:0000313" key="2">
    <source>
        <dbReference type="EMBL" id="NGO11352.1"/>
    </source>
</evidence>
<reference evidence="2 3" key="1">
    <citation type="submission" date="2020-02" db="EMBL/GenBank/DDBJ databases">
        <title>Whole-genome analyses of novel actinobacteria.</title>
        <authorList>
            <person name="Sahin N."/>
            <person name="Gencbay T."/>
        </authorList>
    </citation>
    <scope>NUCLEOTIDE SEQUENCE [LARGE SCALE GENOMIC DNA]</scope>
    <source>
        <strain evidence="2 3">HC44</strain>
    </source>
</reference>
<feature type="region of interest" description="Disordered" evidence="1">
    <location>
        <begin position="43"/>
        <end position="72"/>
    </location>
</feature>
<organism evidence="2 3">
    <name type="scientific">Streptomyces scabichelini</name>
    <dbReference type="NCBI Taxonomy" id="2711217"/>
    <lineage>
        <taxon>Bacteria</taxon>
        <taxon>Bacillati</taxon>
        <taxon>Actinomycetota</taxon>
        <taxon>Actinomycetes</taxon>
        <taxon>Kitasatosporales</taxon>
        <taxon>Streptomycetaceae</taxon>
        <taxon>Streptomyces</taxon>
    </lineage>
</organism>
<dbReference type="Proteomes" id="UP000472335">
    <property type="component" value="Unassembled WGS sequence"/>
</dbReference>
<evidence type="ECO:0000256" key="1">
    <source>
        <dbReference type="SAM" id="MobiDB-lite"/>
    </source>
</evidence>
<dbReference type="RefSeq" id="WP_165263712.1">
    <property type="nucleotide sequence ID" value="NZ_JAAKZY010000101.1"/>
</dbReference>
<dbReference type="AlphaFoldDB" id="A0A6G4VB54"/>
<gene>
    <name evidence="2" type="ORF">G5C60_28050</name>
</gene>
<name>A0A6G4VB54_9ACTN</name>
<comment type="caution">
    <text evidence="2">The sequence shown here is derived from an EMBL/GenBank/DDBJ whole genome shotgun (WGS) entry which is preliminary data.</text>
</comment>
<proteinExistence type="predicted"/>
<dbReference type="EMBL" id="JAAKZY010000101">
    <property type="protein sequence ID" value="NGO11352.1"/>
    <property type="molecule type" value="Genomic_DNA"/>
</dbReference>
<evidence type="ECO:0000313" key="3">
    <source>
        <dbReference type="Proteomes" id="UP000472335"/>
    </source>
</evidence>
<sequence length="72" mass="7935">MARPEPPFEQDWKQRVHHLVGAYMRECGRPVVRLTRADCLASSPGWIRPRSSPYAGPFPSSSASCGSRPGPV</sequence>